<name>A0A5C8IJ49_9BACT</name>
<gene>
    <name evidence="2" type="ORF">FVR03_23520</name>
</gene>
<accession>A0A5C8IJ49</accession>
<dbReference type="RefSeq" id="WP_147924219.1">
    <property type="nucleotide sequence ID" value="NZ_VRTY01000174.1"/>
</dbReference>
<organism evidence="2 3">
    <name type="scientific">Pontibacter qinzhouensis</name>
    <dbReference type="NCBI Taxonomy" id="2603253"/>
    <lineage>
        <taxon>Bacteria</taxon>
        <taxon>Pseudomonadati</taxon>
        <taxon>Bacteroidota</taxon>
        <taxon>Cytophagia</taxon>
        <taxon>Cytophagales</taxon>
        <taxon>Hymenobacteraceae</taxon>
        <taxon>Pontibacter</taxon>
    </lineage>
</organism>
<sequence length="100" mass="10954">MEKFFEALVVSFAVGMFTFMASIWLSLPAGLALAKIIYNKAVTSMQFVLGFLVLSFLSNFIVGFILSASQSNSAGSVFGLTIFQYFPVFILSILFSKKNA</sequence>
<dbReference type="EMBL" id="VRTY01000174">
    <property type="protein sequence ID" value="TXK21151.1"/>
    <property type="molecule type" value="Genomic_DNA"/>
</dbReference>
<dbReference type="Proteomes" id="UP000321926">
    <property type="component" value="Unassembled WGS sequence"/>
</dbReference>
<feature type="transmembrane region" description="Helical" evidence="1">
    <location>
        <begin position="46"/>
        <end position="68"/>
    </location>
</feature>
<feature type="transmembrane region" description="Helical" evidence="1">
    <location>
        <begin position="12"/>
        <end position="34"/>
    </location>
</feature>
<evidence type="ECO:0000313" key="3">
    <source>
        <dbReference type="Proteomes" id="UP000321926"/>
    </source>
</evidence>
<reference evidence="2 3" key="1">
    <citation type="submission" date="2019-08" db="EMBL/GenBank/DDBJ databases">
        <authorList>
            <person name="Shi S."/>
        </authorList>
    </citation>
    <scope>NUCLEOTIDE SEQUENCE [LARGE SCALE GENOMIC DNA]</scope>
    <source>
        <strain evidence="2 3">GY10130</strain>
    </source>
</reference>
<comment type="caution">
    <text evidence="2">The sequence shown here is derived from an EMBL/GenBank/DDBJ whole genome shotgun (WGS) entry which is preliminary data.</text>
</comment>
<keyword evidence="1" id="KW-1133">Transmembrane helix</keyword>
<evidence type="ECO:0000313" key="2">
    <source>
        <dbReference type="EMBL" id="TXK21151.1"/>
    </source>
</evidence>
<evidence type="ECO:0000256" key="1">
    <source>
        <dbReference type="SAM" id="Phobius"/>
    </source>
</evidence>
<keyword evidence="3" id="KW-1185">Reference proteome</keyword>
<keyword evidence="1" id="KW-0472">Membrane</keyword>
<dbReference type="AlphaFoldDB" id="A0A5C8IJ49"/>
<proteinExistence type="predicted"/>
<protein>
    <submittedName>
        <fullName evidence="2">Uncharacterized protein</fullName>
    </submittedName>
</protein>
<keyword evidence="1" id="KW-0812">Transmembrane</keyword>
<feature type="transmembrane region" description="Helical" evidence="1">
    <location>
        <begin position="74"/>
        <end position="95"/>
    </location>
</feature>